<reference evidence="1 2" key="2">
    <citation type="submission" date="2018-11" db="EMBL/GenBank/DDBJ databases">
        <authorList>
            <consortium name="Pathogen Informatics"/>
        </authorList>
    </citation>
    <scope>NUCLEOTIDE SEQUENCE [LARGE SCALE GENOMIC DNA]</scope>
</reference>
<dbReference type="OrthoDB" id="432281at2759"/>
<dbReference type="Proteomes" id="UP000270296">
    <property type="component" value="Unassembled WGS sequence"/>
</dbReference>
<dbReference type="WBParaSite" id="SBAD_0001118001-mRNA-1">
    <property type="protein sequence ID" value="SBAD_0001118001-mRNA-1"/>
    <property type="gene ID" value="SBAD_0001118001"/>
</dbReference>
<evidence type="ECO:0000313" key="1">
    <source>
        <dbReference type="EMBL" id="VDP34782.1"/>
    </source>
</evidence>
<organism evidence="3">
    <name type="scientific">Soboliphyme baturini</name>
    <dbReference type="NCBI Taxonomy" id="241478"/>
    <lineage>
        <taxon>Eukaryota</taxon>
        <taxon>Metazoa</taxon>
        <taxon>Ecdysozoa</taxon>
        <taxon>Nematoda</taxon>
        <taxon>Enoplea</taxon>
        <taxon>Dorylaimia</taxon>
        <taxon>Dioctophymatida</taxon>
        <taxon>Dioctophymatoidea</taxon>
        <taxon>Soboliphymatidae</taxon>
        <taxon>Soboliphyme</taxon>
    </lineage>
</organism>
<name>A0A183J4K6_9BILA</name>
<dbReference type="EMBL" id="UZAM01014591">
    <property type="protein sequence ID" value="VDP34782.1"/>
    <property type="molecule type" value="Genomic_DNA"/>
</dbReference>
<protein>
    <submittedName>
        <fullName evidence="3">PWI domain-containing protein</fullName>
    </submittedName>
</protein>
<proteinExistence type="predicted"/>
<dbReference type="AlphaFoldDB" id="A0A183J4K6"/>
<gene>
    <name evidence="1" type="ORF">SBAD_LOCUS10804</name>
</gene>
<reference evidence="3" key="1">
    <citation type="submission" date="2016-06" db="UniProtKB">
        <authorList>
            <consortium name="WormBaseParasite"/>
        </authorList>
    </citation>
    <scope>IDENTIFICATION</scope>
</reference>
<keyword evidence="2" id="KW-1185">Reference proteome</keyword>
<accession>A0A183J4K6</accession>
<evidence type="ECO:0000313" key="3">
    <source>
        <dbReference type="WBParaSite" id="SBAD_0001118001-mRNA-1"/>
    </source>
</evidence>
<evidence type="ECO:0000313" key="2">
    <source>
        <dbReference type="Proteomes" id="UP000270296"/>
    </source>
</evidence>
<sequence length="69" mass="7775">MSTLITGETSFTLLQDLEKEIKTWVDTGNIPKLEKLVLNGFGDFLVGVIDETNNKTSLKFLQTLPQYQV</sequence>